<dbReference type="EMBL" id="CAUYUJ010022360">
    <property type="protein sequence ID" value="CAK0910269.1"/>
    <property type="molecule type" value="Genomic_DNA"/>
</dbReference>
<feature type="region of interest" description="Disordered" evidence="1">
    <location>
        <begin position="219"/>
        <end position="362"/>
    </location>
</feature>
<name>A0ABN9YCQ2_9DINO</name>
<organism evidence="2 3">
    <name type="scientific">Prorocentrum cordatum</name>
    <dbReference type="NCBI Taxonomy" id="2364126"/>
    <lineage>
        <taxon>Eukaryota</taxon>
        <taxon>Sar</taxon>
        <taxon>Alveolata</taxon>
        <taxon>Dinophyceae</taxon>
        <taxon>Prorocentrales</taxon>
        <taxon>Prorocentraceae</taxon>
        <taxon>Prorocentrum</taxon>
    </lineage>
</organism>
<evidence type="ECO:0000313" key="2">
    <source>
        <dbReference type="EMBL" id="CAK0910269.1"/>
    </source>
</evidence>
<evidence type="ECO:0000256" key="1">
    <source>
        <dbReference type="SAM" id="MobiDB-lite"/>
    </source>
</evidence>
<proteinExistence type="predicted"/>
<feature type="compositionally biased region" description="Low complexity" evidence="1">
    <location>
        <begin position="283"/>
        <end position="292"/>
    </location>
</feature>
<feature type="compositionally biased region" description="Basic and acidic residues" evidence="1">
    <location>
        <begin position="219"/>
        <end position="229"/>
    </location>
</feature>
<reference evidence="2" key="1">
    <citation type="submission" date="2023-10" db="EMBL/GenBank/DDBJ databases">
        <authorList>
            <person name="Chen Y."/>
            <person name="Shah S."/>
            <person name="Dougan E. K."/>
            <person name="Thang M."/>
            <person name="Chan C."/>
        </authorList>
    </citation>
    <scope>NUCLEOTIDE SEQUENCE [LARGE SCALE GENOMIC DNA]</scope>
</reference>
<feature type="compositionally biased region" description="Acidic residues" evidence="1">
    <location>
        <begin position="270"/>
        <end position="282"/>
    </location>
</feature>
<sequence>MAGSARRVPTHPAAQKGGIRRAAEAAAKAEVASAVAWALEITLLDVTAENADVRIGLFVEGDKACDGCAKWASKELPNLTWAQIVKHLDAGDMDDLFENHPVLGTATPHLHERSLQLFENNHVGHEMYTKCSALTEGDVTRLYEKSPKTLKLVPYLVPNRPKPLIIYPVRLPAGIKEDYPVLKIFHKTSIGYAAGAFKAQAAELFQKHGQVMFAGTVKSKDDEDAKDDPSNTFNRGVYASIPSHSDITKRKEKAVEKARRGSKLPRADQPDGDSSEQSDLADELAAAASTVAGGAGDPAASSLGPGPSLTIERLLQHGNAGTGENLGPEARRPSGSEVGALLNRSSPCDKRKAGGPSPGSVKSMRTTFSMACDDISANPNSLGTKEYWIHELAYSRGFNGYKSGRAEHQAKQLLAKLTGTEKKTLQTHIDLFNKSKLFSDEASANVDDQELIDAWSDLQKAGAVLTPKALRGLAKRNVMSLWHQVNNQDGSGAALRKRDLLRKFLTACVVWGFDDSVVKKVDDPTKVTLVQGCSHDIEVASTFIEWVFSDTFSNWLAAGAASAEDAVLFCELADEVFSALPEDANLGEAAARCFLEATTVVRLLVALRLKSITKDTDLSIFADAHILDTEARRTNGSASVMQVIGQSLLTSAGGYWEAKLKWAIDTSDAIKIHGPKLKQMLIDLDGINGVTPPKEEHATTMLKIAKDIPYFEVDLYEGVCDAAKNELWAKACRMVESIVAKPSAAATDDDSLRGMALQQWKLLFKELTKLFPTNEHVERAGRDLAAKIADVSEHDRFIQLGSSIVFSVFFLGSSIDNWTPADESSLVSLMTSVKDNQCKEFPEDVKVQCLALFKRIVGSVFTDGQTSLYTETDSRVFQCLDMVAERVPSQDWHSSTQLGAMIHSCWSVLQLKNAIVAELGEDADLASDVAEQRGNDLFRLISKAKVHFKPLALDAVVENASPNLATLLQECGDFCGSIGEAIRKKHTTVVVDQGFSLCKAIDETNGYSDWVNNKSKVGSLPELITLYEKGIKDAPIHEWQDKITVLEDAIATLQQKSNNFGLDYKGADEKVVETSKAAKQIKSLIIECELCASFANPTLVGNKISLRSAMVAAQSKLRKWELTPDDIDPMLVTRYRDALRMK</sequence>
<dbReference type="Proteomes" id="UP001189429">
    <property type="component" value="Unassembled WGS sequence"/>
</dbReference>
<comment type="caution">
    <text evidence="2">The sequence shown here is derived from an EMBL/GenBank/DDBJ whole genome shotgun (WGS) entry which is preliminary data.</text>
</comment>
<keyword evidence="3" id="KW-1185">Reference proteome</keyword>
<feature type="compositionally biased region" description="Basic and acidic residues" evidence="1">
    <location>
        <begin position="246"/>
        <end position="269"/>
    </location>
</feature>
<accession>A0ABN9YCQ2</accession>
<gene>
    <name evidence="2" type="ORF">PCOR1329_LOCUS84493</name>
</gene>
<evidence type="ECO:0000313" key="3">
    <source>
        <dbReference type="Proteomes" id="UP001189429"/>
    </source>
</evidence>
<protein>
    <submittedName>
        <fullName evidence="2">Uncharacterized protein</fullName>
    </submittedName>
</protein>